<dbReference type="AlphaFoldDB" id="K1TN73"/>
<dbReference type="InterPro" id="IPR007211">
    <property type="entry name" value="DUF378"/>
</dbReference>
<dbReference type="PANTHER" id="PTHR37304:SF1">
    <property type="entry name" value="MEMBRANE PROTEIN"/>
    <property type="match status" value="1"/>
</dbReference>
<organism evidence="2">
    <name type="scientific">human gut metagenome</name>
    <dbReference type="NCBI Taxonomy" id="408170"/>
    <lineage>
        <taxon>unclassified sequences</taxon>
        <taxon>metagenomes</taxon>
        <taxon>organismal metagenomes</taxon>
    </lineage>
</organism>
<dbReference type="PANTHER" id="PTHR37304">
    <property type="entry name" value="MEMBRANE PROTEIN-RELATED"/>
    <property type="match status" value="1"/>
</dbReference>
<keyword evidence="1" id="KW-0812">Transmembrane</keyword>
<protein>
    <submittedName>
        <fullName evidence="2">Membrane protein containing DUF378</fullName>
    </submittedName>
</protein>
<accession>K1TN73</accession>
<proteinExistence type="predicted"/>
<reference evidence="2" key="1">
    <citation type="journal article" date="2013" name="Environ. Microbiol.">
        <title>Microbiota from the distal guts of lean and obese adolescents exhibit partial functional redundancy besides clear differences in community structure.</title>
        <authorList>
            <person name="Ferrer M."/>
            <person name="Ruiz A."/>
            <person name="Lanza F."/>
            <person name="Haange S.B."/>
            <person name="Oberbach A."/>
            <person name="Till H."/>
            <person name="Bargiela R."/>
            <person name="Campoy C."/>
            <person name="Segura M.T."/>
            <person name="Richter M."/>
            <person name="von Bergen M."/>
            <person name="Seifert J."/>
            <person name="Suarez A."/>
        </authorList>
    </citation>
    <scope>NUCLEOTIDE SEQUENCE</scope>
</reference>
<comment type="caution">
    <text evidence="2">The sequence shown here is derived from an EMBL/GenBank/DDBJ whole genome shotgun (WGS) entry which is preliminary data.</text>
</comment>
<keyword evidence="1" id="KW-0472">Membrane</keyword>
<gene>
    <name evidence="2" type="ORF">LEA_12687</name>
</gene>
<dbReference type="EMBL" id="AJWY01008589">
    <property type="protein sequence ID" value="EKC60786.1"/>
    <property type="molecule type" value="Genomic_DNA"/>
</dbReference>
<keyword evidence="1" id="KW-1133">Transmembrane helix</keyword>
<sequence length="96" mass="10522">MLDRIALILVIIGGINWGSIGLFKFDIVGWICGGQDAVISRIIYTLVALAAVWCISLLFKQNEILSSDNSEKKSNKTKSPAQPDFFSVIFVLSAMT</sequence>
<evidence type="ECO:0000313" key="2">
    <source>
        <dbReference type="EMBL" id="EKC60786.1"/>
    </source>
</evidence>
<dbReference type="Pfam" id="PF04070">
    <property type="entry name" value="DUF378"/>
    <property type="match status" value="1"/>
</dbReference>
<feature type="transmembrane region" description="Helical" evidence="1">
    <location>
        <begin position="7"/>
        <end position="31"/>
    </location>
</feature>
<feature type="transmembrane region" description="Helical" evidence="1">
    <location>
        <begin position="37"/>
        <end position="59"/>
    </location>
</feature>
<name>K1TN73_9ZZZZ</name>
<evidence type="ECO:0000256" key="1">
    <source>
        <dbReference type="SAM" id="Phobius"/>
    </source>
</evidence>